<evidence type="ECO:0000256" key="4">
    <source>
        <dbReference type="ARBA" id="ARBA00022729"/>
    </source>
</evidence>
<dbReference type="PRINTS" id="PR01715">
    <property type="entry name" value="FERRIBNDNGPP"/>
</dbReference>
<dbReference type="SUPFAM" id="SSF53807">
    <property type="entry name" value="Helical backbone' metal receptor"/>
    <property type="match status" value="1"/>
</dbReference>
<evidence type="ECO:0000259" key="10">
    <source>
        <dbReference type="PROSITE" id="PS50983"/>
    </source>
</evidence>
<evidence type="ECO:0000313" key="12">
    <source>
        <dbReference type="Proteomes" id="UP001597214"/>
    </source>
</evidence>
<dbReference type="EMBL" id="JBHUEM010000054">
    <property type="protein sequence ID" value="MFD1739223.1"/>
    <property type="molecule type" value="Genomic_DNA"/>
</dbReference>
<dbReference type="Proteomes" id="UP001597214">
    <property type="component" value="Unassembled WGS sequence"/>
</dbReference>
<protein>
    <submittedName>
        <fullName evidence="11">ABC transporter substrate-binding protein</fullName>
    </submittedName>
</protein>
<comment type="caution">
    <text evidence="11">The sequence shown here is derived from an EMBL/GenBank/DDBJ whole genome shotgun (WGS) entry which is preliminary data.</text>
</comment>
<dbReference type="InterPro" id="IPR051313">
    <property type="entry name" value="Bact_iron-sidero_bind"/>
</dbReference>
<dbReference type="InterPro" id="IPR002491">
    <property type="entry name" value="ABC_transptr_periplasmic_BD"/>
</dbReference>
<evidence type="ECO:0000256" key="7">
    <source>
        <dbReference type="SAM" id="Coils"/>
    </source>
</evidence>
<dbReference type="RefSeq" id="WP_377930455.1">
    <property type="nucleotide sequence ID" value="NZ_JBHUEM010000054.1"/>
</dbReference>
<keyword evidence="6" id="KW-0449">Lipoprotein</keyword>
<evidence type="ECO:0000256" key="9">
    <source>
        <dbReference type="SAM" id="SignalP"/>
    </source>
</evidence>
<feature type="signal peptide" evidence="9">
    <location>
        <begin position="1"/>
        <end position="18"/>
    </location>
</feature>
<dbReference type="Gene3D" id="3.40.50.1980">
    <property type="entry name" value="Nitrogenase molybdenum iron protein domain"/>
    <property type="match status" value="2"/>
</dbReference>
<dbReference type="PROSITE" id="PS50983">
    <property type="entry name" value="FE_B12_PBP"/>
    <property type="match status" value="1"/>
</dbReference>
<evidence type="ECO:0000256" key="1">
    <source>
        <dbReference type="ARBA" id="ARBA00004193"/>
    </source>
</evidence>
<proteinExistence type="inferred from homology"/>
<dbReference type="PANTHER" id="PTHR30532">
    <property type="entry name" value="IRON III DICITRATE-BINDING PERIPLASMIC PROTEIN"/>
    <property type="match status" value="1"/>
</dbReference>
<sequence length="338" mass="37576">MKRINILLLMLTLLFTLAACNTNEEKATPNENEVKQETTENEKEEAADSITVEHVLGTATFEEAPKKVVVLEWVYAENLLALGVQPVGVADIEGYKAWVKVDAELSADVVDVGTRQEPNLEAIAQLQPDLIIAPKFRHEAIKAELEGIAPTLFFEPYPTDESISQYDEMVSTFQSIAKALDKEAEAENLLNGLNKKYEEAKASIEKASLSTNEFVLTQAYSSQQTPVLRVFTPNAMASVIFEKIGLKNAYVPENFEVYGFSQLNVEALPALEAANFFYVVQDNDNIFENQLKDNAVWKNLDFVKSNRMYPLGGDAWLFGGPLSAETVVDRVLAVVEQK</sequence>
<comment type="subcellular location">
    <subcellularLocation>
        <location evidence="1">Cell membrane</location>
        <topology evidence="1">Lipid-anchor</topology>
    </subcellularLocation>
</comment>
<name>A0ABW4LXD9_9BACI</name>
<feature type="region of interest" description="Disordered" evidence="8">
    <location>
        <begin position="25"/>
        <end position="47"/>
    </location>
</feature>
<organism evidence="11 12">
    <name type="scientific">Bacillus salitolerans</name>
    <dbReference type="NCBI Taxonomy" id="1437434"/>
    <lineage>
        <taxon>Bacteria</taxon>
        <taxon>Bacillati</taxon>
        <taxon>Bacillota</taxon>
        <taxon>Bacilli</taxon>
        <taxon>Bacillales</taxon>
        <taxon>Bacillaceae</taxon>
        <taxon>Bacillus</taxon>
    </lineage>
</organism>
<evidence type="ECO:0000256" key="6">
    <source>
        <dbReference type="ARBA" id="ARBA00023288"/>
    </source>
</evidence>
<keyword evidence="12" id="KW-1185">Reference proteome</keyword>
<reference evidence="12" key="1">
    <citation type="journal article" date="2019" name="Int. J. Syst. Evol. Microbiol.">
        <title>The Global Catalogue of Microorganisms (GCM) 10K type strain sequencing project: providing services to taxonomists for standard genome sequencing and annotation.</title>
        <authorList>
            <consortium name="The Broad Institute Genomics Platform"/>
            <consortium name="The Broad Institute Genome Sequencing Center for Infectious Disease"/>
            <person name="Wu L."/>
            <person name="Ma J."/>
        </authorList>
    </citation>
    <scope>NUCLEOTIDE SEQUENCE [LARGE SCALE GENOMIC DNA]</scope>
    <source>
        <strain evidence="12">CCUG 49339</strain>
    </source>
</reference>
<evidence type="ECO:0000256" key="3">
    <source>
        <dbReference type="ARBA" id="ARBA00022448"/>
    </source>
</evidence>
<keyword evidence="7" id="KW-0175">Coiled coil</keyword>
<evidence type="ECO:0000256" key="5">
    <source>
        <dbReference type="ARBA" id="ARBA00023139"/>
    </source>
</evidence>
<dbReference type="PANTHER" id="PTHR30532:SF29">
    <property type="entry name" value="FE(3+) DICITRATE-BINDING PERIPLASMIC PROTEIN"/>
    <property type="match status" value="1"/>
</dbReference>
<dbReference type="CDD" id="cd01146">
    <property type="entry name" value="FhuD"/>
    <property type="match status" value="1"/>
</dbReference>
<evidence type="ECO:0000313" key="11">
    <source>
        <dbReference type="EMBL" id="MFD1739223.1"/>
    </source>
</evidence>
<evidence type="ECO:0000256" key="2">
    <source>
        <dbReference type="ARBA" id="ARBA00008814"/>
    </source>
</evidence>
<gene>
    <name evidence="11" type="ORF">ACFSCX_22335</name>
</gene>
<keyword evidence="3" id="KW-0813">Transport</keyword>
<dbReference type="Pfam" id="PF01497">
    <property type="entry name" value="Peripla_BP_2"/>
    <property type="match status" value="1"/>
</dbReference>
<dbReference type="PROSITE" id="PS51257">
    <property type="entry name" value="PROKAR_LIPOPROTEIN"/>
    <property type="match status" value="1"/>
</dbReference>
<keyword evidence="4 9" id="KW-0732">Signal</keyword>
<feature type="compositionally biased region" description="Basic and acidic residues" evidence="8">
    <location>
        <begin position="25"/>
        <end position="46"/>
    </location>
</feature>
<feature type="domain" description="Fe/B12 periplasmic-binding" evidence="10">
    <location>
        <begin position="67"/>
        <end position="338"/>
    </location>
</feature>
<keyword evidence="5" id="KW-0564">Palmitate</keyword>
<feature type="chain" id="PRO_5045064517" evidence="9">
    <location>
        <begin position="19"/>
        <end position="338"/>
    </location>
</feature>
<feature type="coiled-coil region" evidence="7">
    <location>
        <begin position="176"/>
        <end position="210"/>
    </location>
</feature>
<evidence type="ECO:0000256" key="8">
    <source>
        <dbReference type="SAM" id="MobiDB-lite"/>
    </source>
</evidence>
<accession>A0ABW4LXD9</accession>
<comment type="similarity">
    <text evidence="2">Belongs to the bacterial solute-binding protein 8 family.</text>
</comment>